<dbReference type="EMBL" id="JH994023">
    <property type="protein sequence ID" value="ELQ74790.1"/>
    <property type="molecule type" value="Genomic_DNA"/>
</dbReference>
<accession>L7JU12</accession>
<reference evidence="1 2" key="1">
    <citation type="journal article" date="2012" name="PLoS Pathog.">
        <title>The genome of the obligate intracellular parasite Trachipleistophora hominis: new insights into microsporidian genome dynamics and reductive evolution.</title>
        <authorList>
            <person name="Heinz E."/>
            <person name="Williams T.A."/>
            <person name="Nakjang S."/>
            <person name="Noel C.J."/>
            <person name="Swan D.C."/>
            <person name="Goldberg A.V."/>
            <person name="Harris S.R."/>
            <person name="Weinmaier T."/>
            <person name="Markert S."/>
            <person name="Becher D."/>
            <person name="Bernhardt J."/>
            <person name="Dagan T."/>
            <person name="Hacker C."/>
            <person name="Lucocq J.M."/>
            <person name="Schweder T."/>
            <person name="Rattei T."/>
            <person name="Hall N."/>
            <person name="Hirt R.P."/>
            <person name="Embley T.M."/>
        </authorList>
    </citation>
    <scope>NUCLEOTIDE SEQUENCE [LARGE SCALE GENOMIC DNA]</scope>
</reference>
<dbReference type="VEuPathDB" id="MicrosporidiaDB:THOM_2267"/>
<keyword evidence="2" id="KW-1185">Reference proteome</keyword>
<evidence type="ECO:0000313" key="1">
    <source>
        <dbReference type="EMBL" id="ELQ74790.1"/>
    </source>
</evidence>
<dbReference type="Proteomes" id="UP000011185">
    <property type="component" value="Unassembled WGS sequence"/>
</dbReference>
<dbReference type="InParanoid" id="L7JU12"/>
<dbReference type="AlphaFoldDB" id="L7JU12"/>
<evidence type="ECO:0000313" key="2">
    <source>
        <dbReference type="Proteomes" id="UP000011185"/>
    </source>
</evidence>
<organism evidence="1 2">
    <name type="scientific">Trachipleistophora hominis</name>
    <name type="common">Microsporidian parasite</name>
    <dbReference type="NCBI Taxonomy" id="72359"/>
    <lineage>
        <taxon>Eukaryota</taxon>
        <taxon>Fungi</taxon>
        <taxon>Fungi incertae sedis</taxon>
        <taxon>Microsporidia</taxon>
        <taxon>Pleistophoridae</taxon>
        <taxon>Trachipleistophora</taxon>
    </lineage>
</organism>
<protein>
    <submittedName>
        <fullName evidence="1">Uncharacterized protein</fullName>
    </submittedName>
</protein>
<feature type="non-terminal residue" evidence="1">
    <location>
        <position position="1"/>
    </location>
</feature>
<proteinExistence type="predicted"/>
<sequence length="88" mass="10257">VFIKKVQHNFEKMCLNYTTAIEDVAKVKPARIRISLNLYSNTKQLLQEEDSFKDLMKNARNQLKDFNDLFILLATKPSNILQRLADVT</sequence>
<gene>
    <name evidence="1" type="ORF">THOM_2267</name>
</gene>
<dbReference type="HOGENOM" id="CLU_2475144_0_0_1"/>
<name>L7JU12_TRAHO</name>